<evidence type="ECO:0000313" key="9">
    <source>
        <dbReference type="EMBL" id="TWJ07909.1"/>
    </source>
</evidence>
<evidence type="ECO:0000256" key="2">
    <source>
        <dbReference type="ARBA" id="ARBA00009142"/>
    </source>
</evidence>
<keyword evidence="4 8" id="KW-1003">Cell membrane</keyword>
<evidence type="ECO:0000256" key="6">
    <source>
        <dbReference type="ARBA" id="ARBA00022989"/>
    </source>
</evidence>
<comment type="similarity">
    <text evidence="2 8">Belongs to the 4-toluene sulfonate uptake permease (TSUP) (TC 2.A.102) family.</text>
</comment>
<feature type="transmembrane region" description="Helical" evidence="8">
    <location>
        <begin position="138"/>
        <end position="167"/>
    </location>
</feature>
<evidence type="ECO:0000256" key="4">
    <source>
        <dbReference type="ARBA" id="ARBA00022475"/>
    </source>
</evidence>
<keyword evidence="6 8" id="KW-1133">Transmembrane helix</keyword>
<dbReference type="RefSeq" id="WP_147143253.1">
    <property type="nucleotide sequence ID" value="NZ_BAABIJ010000005.1"/>
</dbReference>
<feature type="transmembrane region" description="Helical" evidence="8">
    <location>
        <begin position="45"/>
        <end position="63"/>
    </location>
</feature>
<dbReference type="Pfam" id="PF01925">
    <property type="entry name" value="TauE"/>
    <property type="match status" value="1"/>
</dbReference>
<feature type="transmembrane region" description="Helical" evidence="8">
    <location>
        <begin position="232"/>
        <end position="250"/>
    </location>
</feature>
<comment type="caution">
    <text evidence="9">The sequence shown here is derived from an EMBL/GenBank/DDBJ whole genome shotgun (WGS) entry which is preliminary data.</text>
</comment>
<dbReference type="Proteomes" id="UP000321617">
    <property type="component" value="Unassembled WGS sequence"/>
</dbReference>
<feature type="transmembrane region" description="Helical" evidence="8">
    <location>
        <begin position="100"/>
        <end position="117"/>
    </location>
</feature>
<feature type="transmembrane region" description="Helical" evidence="8">
    <location>
        <begin position="187"/>
        <end position="220"/>
    </location>
</feature>
<protein>
    <recommendedName>
        <fullName evidence="8">Probable membrane transporter protein</fullName>
    </recommendedName>
</protein>
<evidence type="ECO:0000256" key="3">
    <source>
        <dbReference type="ARBA" id="ARBA00022448"/>
    </source>
</evidence>
<dbReference type="AlphaFoldDB" id="A0A562UQL5"/>
<keyword evidence="3" id="KW-0813">Transport</keyword>
<keyword evidence="7 8" id="KW-0472">Membrane</keyword>
<name>A0A562UQL5_9ACTN</name>
<keyword evidence="10" id="KW-1185">Reference proteome</keyword>
<feature type="transmembrane region" description="Helical" evidence="8">
    <location>
        <begin position="75"/>
        <end position="94"/>
    </location>
</feature>
<comment type="subcellular location">
    <subcellularLocation>
        <location evidence="1 8">Cell membrane</location>
        <topology evidence="1 8">Multi-pass membrane protein</topology>
    </subcellularLocation>
</comment>
<dbReference type="EMBL" id="VLLL01000009">
    <property type="protein sequence ID" value="TWJ07909.1"/>
    <property type="molecule type" value="Genomic_DNA"/>
</dbReference>
<evidence type="ECO:0000256" key="7">
    <source>
        <dbReference type="ARBA" id="ARBA00023136"/>
    </source>
</evidence>
<keyword evidence="5 8" id="KW-0812">Transmembrane</keyword>
<sequence length="251" mass="25622">MDLTSTVLLVAAGLTAGAVNALAGGGSLITYPALLGTGLPPVSANVTNSLSVFPGYVAAAFGSRADLSGQRRRTLTLFPTAILGALGGTALLLFTPAAAFEAIVPFLVIMAALLLALQKRIRTLVGQPHDMSSRRRTVLLHVLTGVGSLYGGYFGAALGVMLVAGLALVLPDSLARVSAVKNALSAVVGLVTVLVYGLIAPVVWTAVLVLAPATVVGGFLGSKLARRLPQNVLRAFIVCYGLGVGVYLLFD</sequence>
<organism evidence="9 10">
    <name type="scientific">Stackebrandtia albiflava</name>
    <dbReference type="NCBI Taxonomy" id="406432"/>
    <lineage>
        <taxon>Bacteria</taxon>
        <taxon>Bacillati</taxon>
        <taxon>Actinomycetota</taxon>
        <taxon>Actinomycetes</taxon>
        <taxon>Glycomycetales</taxon>
        <taxon>Glycomycetaceae</taxon>
        <taxon>Stackebrandtia</taxon>
    </lineage>
</organism>
<dbReference type="InterPro" id="IPR002781">
    <property type="entry name" value="TM_pro_TauE-like"/>
</dbReference>
<dbReference type="PANTHER" id="PTHR30269:SF0">
    <property type="entry name" value="MEMBRANE TRANSPORTER PROTEIN YFCA-RELATED"/>
    <property type="match status" value="1"/>
</dbReference>
<dbReference type="InterPro" id="IPR052017">
    <property type="entry name" value="TSUP"/>
</dbReference>
<evidence type="ECO:0000313" key="10">
    <source>
        <dbReference type="Proteomes" id="UP000321617"/>
    </source>
</evidence>
<dbReference type="PANTHER" id="PTHR30269">
    <property type="entry name" value="TRANSMEMBRANE PROTEIN YFCA"/>
    <property type="match status" value="1"/>
</dbReference>
<gene>
    <name evidence="9" type="ORF">LX16_4691</name>
</gene>
<dbReference type="GO" id="GO:0005886">
    <property type="term" value="C:plasma membrane"/>
    <property type="evidence" value="ECO:0007669"/>
    <property type="project" value="UniProtKB-SubCell"/>
</dbReference>
<evidence type="ECO:0000256" key="1">
    <source>
        <dbReference type="ARBA" id="ARBA00004651"/>
    </source>
</evidence>
<evidence type="ECO:0000256" key="8">
    <source>
        <dbReference type="RuleBase" id="RU363041"/>
    </source>
</evidence>
<proteinExistence type="inferred from homology"/>
<dbReference type="OrthoDB" id="3782574at2"/>
<accession>A0A562UQL5</accession>
<evidence type="ECO:0000256" key="5">
    <source>
        <dbReference type="ARBA" id="ARBA00022692"/>
    </source>
</evidence>
<reference evidence="9 10" key="1">
    <citation type="journal article" date="2013" name="Stand. Genomic Sci.">
        <title>Genomic Encyclopedia of Type Strains, Phase I: The one thousand microbial genomes (KMG-I) project.</title>
        <authorList>
            <person name="Kyrpides N.C."/>
            <person name="Woyke T."/>
            <person name="Eisen J.A."/>
            <person name="Garrity G."/>
            <person name="Lilburn T.G."/>
            <person name="Beck B.J."/>
            <person name="Whitman W.B."/>
            <person name="Hugenholtz P."/>
            <person name="Klenk H.P."/>
        </authorList>
    </citation>
    <scope>NUCLEOTIDE SEQUENCE [LARGE SCALE GENOMIC DNA]</scope>
    <source>
        <strain evidence="9 10">DSM 45044</strain>
    </source>
</reference>